<dbReference type="Proteomes" id="UP001374579">
    <property type="component" value="Unassembled WGS sequence"/>
</dbReference>
<dbReference type="PROSITE" id="PS51686">
    <property type="entry name" value="SAM_MT_RSMB_NOP"/>
    <property type="match status" value="1"/>
</dbReference>
<comment type="similarity">
    <text evidence="1">Belongs to the class I-like SAM-binding methyltransferase superfamily. RsmB/NOP family.</text>
</comment>
<feature type="region of interest" description="Disordered" evidence="2">
    <location>
        <begin position="1"/>
        <end position="48"/>
    </location>
</feature>
<dbReference type="InterPro" id="IPR029063">
    <property type="entry name" value="SAM-dependent_MTases_sf"/>
</dbReference>
<dbReference type="Pfam" id="PF21148">
    <property type="entry name" value="NSUN5_fdxn-like"/>
    <property type="match status" value="1"/>
</dbReference>
<dbReference type="InterPro" id="IPR001678">
    <property type="entry name" value="MeTrfase_RsmB-F_NOP2_dom"/>
</dbReference>
<keyword evidence="5" id="KW-1185">Reference proteome</keyword>
<proteinExistence type="inferred from homology"/>
<dbReference type="GO" id="GO:0003723">
    <property type="term" value="F:RNA binding"/>
    <property type="evidence" value="ECO:0007669"/>
    <property type="project" value="UniProtKB-UniRule"/>
</dbReference>
<reference evidence="4 5" key="1">
    <citation type="submission" date="2024-02" db="EMBL/GenBank/DDBJ databases">
        <title>Chromosome-scale genome assembly of the rough periwinkle Littorina saxatilis.</title>
        <authorList>
            <person name="De Jode A."/>
            <person name="Faria R."/>
            <person name="Formenti G."/>
            <person name="Sims Y."/>
            <person name="Smith T.P."/>
            <person name="Tracey A."/>
            <person name="Wood J.M.D."/>
            <person name="Zagrodzka Z.B."/>
            <person name="Johannesson K."/>
            <person name="Butlin R.K."/>
            <person name="Leder E.H."/>
        </authorList>
    </citation>
    <scope>NUCLEOTIDE SEQUENCE [LARGE SCALE GENOMIC DNA]</scope>
    <source>
        <strain evidence="4">Snail1</strain>
        <tissue evidence="4">Muscle</tissue>
    </source>
</reference>
<accession>A0AAN9B220</accession>
<evidence type="ECO:0000313" key="5">
    <source>
        <dbReference type="Proteomes" id="UP001374579"/>
    </source>
</evidence>
<comment type="caution">
    <text evidence="4">The sequence shown here is derived from an EMBL/GenBank/DDBJ whole genome shotgun (WGS) entry which is preliminary data.</text>
</comment>
<keyword evidence="1" id="KW-0808">Transferase</keyword>
<dbReference type="Gene3D" id="3.30.70.1170">
    <property type="entry name" value="Sun protein, domain 3"/>
    <property type="match status" value="1"/>
</dbReference>
<dbReference type="SUPFAM" id="SSF53335">
    <property type="entry name" value="S-adenosyl-L-methionine-dependent methyltransferases"/>
    <property type="match status" value="1"/>
</dbReference>
<evidence type="ECO:0000259" key="3">
    <source>
        <dbReference type="PROSITE" id="PS51686"/>
    </source>
</evidence>
<keyword evidence="1" id="KW-0694">RNA-binding</keyword>
<feature type="region of interest" description="Disordered" evidence="2">
    <location>
        <begin position="579"/>
        <end position="624"/>
    </location>
</feature>
<evidence type="ECO:0000256" key="2">
    <source>
        <dbReference type="SAM" id="MobiDB-lite"/>
    </source>
</evidence>
<evidence type="ECO:0000256" key="1">
    <source>
        <dbReference type="PROSITE-ProRule" id="PRU01023"/>
    </source>
</evidence>
<keyword evidence="1" id="KW-0489">Methyltransferase</keyword>
<dbReference type="Gene3D" id="3.40.50.150">
    <property type="entry name" value="Vaccinia Virus protein VP39"/>
    <property type="match status" value="1"/>
</dbReference>
<dbReference type="GO" id="GO:0008168">
    <property type="term" value="F:methyltransferase activity"/>
    <property type="evidence" value="ECO:0007669"/>
    <property type="project" value="UniProtKB-KW"/>
</dbReference>
<dbReference type="PANTHER" id="PTHR14663:SF2">
    <property type="entry name" value="METHYLTRANSFERASE NSUN7-RELATED"/>
    <property type="match status" value="1"/>
</dbReference>
<organism evidence="4 5">
    <name type="scientific">Littorina saxatilis</name>
    <dbReference type="NCBI Taxonomy" id="31220"/>
    <lineage>
        <taxon>Eukaryota</taxon>
        <taxon>Metazoa</taxon>
        <taxon>Spiralia</taxon>
        <taxon>Lophotrochozoa</taxon>
        <taxon>Mollusca</taxon>
        <taxon>Gastropoda</taxon>
        <taxon>Caenogastropoda</taxon>
        <taxon>Littorinimorpha</taxon>
        <taxon>Littorinoidea</taxon>
        <taxon>Littorinidae</taxon>
        <taxon>Littorina</taxon>
    </lineage>
</organism>
<dbReference type="InterPro" id="IPR049561">
    <property type="entry name" value="NSUN5_7_fdxn-like"/>
</dbReference>
<comment type="caution">
    <text evidence="1">Lacks conserved residue(s) required for the propagation of feature annotation.</text>
</comment>
<dbReference type="GO" id="GO:0032259">
    <property type="term" value="P:methylation"/>
    <property type="evidence" value="ECO:0007669"/>
    <property type="project" value="UniProtKB-KW"/>
</dbReference>
<dbReference type="PANTHER" id="PTHR14663">
    <property type="entry name" value="METHYLTRANSFERASE NSUN7-RELATED"/>
    <property type="match status" value="1"/>
</dbReference>
<sequence length="624" mass="69875">MPPVSEAIGGPGKKQPPSQPPPQLQAGSNVPGGQDPESSDDVAVATMSVSNPIIKKRSVRKTKMDQYSTDKSATADFFKKEPCLHSHRVFERAAKIFDGLSKARLQHIQAKLKPGAKKDAHPAASESTIPNLDFNGPSEKKLTFELAFASMKYQSVFDEMLEDTAFFSLYPQLRDVEPLVMVVLWDYQSRKFQMRVPFEDEVLAKDISGIEGAIMEQKTKLGASLARRRIKAAAPNIEFLLPDNVRKQTSNQRPMPCYAWVNTIKMHPSELMQKLREEGFTQLWFPPKSVAEFKEKSFFLDPHCSDVVVFSLDCNTVLQDHPLVERGYLVRQDKSSCLAAHSVTPLLGDDQDVIVVNPGGGLLPAHMAVLLRERKSQVLIISEHGDEDHNKMLSNLELLGVSKFVKVFRESFISLDPDDLRLVRVRAALVIANCSKNAINNIVNYIVTEGENLKMLQDLTDADDDLEEKLERLQADHVNSLRHALKLHRVQGVAYLTRSTNDAENDMVVQKSIEYVNMQQLPKRMPPWKVIPPVLPYSAEEIDEQIGIDGKYVRFLPTAMMNGCFITCMAREPETQSEAFARAKGRGPKTSQIGGLNEEGEELHTEESGHHGRRKSLGNKNKGK</sequence>
<feature type="compositionally biased region" description="Basic residues" evidence="2">
    <location>
        <begin position="611"/>
        <end position="624"/>
    </location>
</feature>
<evidence type="ECO:0000313" key="4">
    <source>
        <dbReference type="EMBL" id="KAK7097259.1"/>
    </source>
</evidence>
<feature type="binding site" evidence="1">
    <location>
        <position position="383"/>
    </location>
    <ligand>
        <name>S-adenosyl-L-methionine</name>
        <dbReference type="ChEBI" id="CHEBI:59789"/>
    </ligand>
</feature>
<dbReference type="EMBL" id="JBAMIC010000013">
    <property type="protein sequence ID" value="KAK7097259.1"/>
    <property type="molecule type" value="Genomic_DNA"/>
</dbReference>
<dbReference type="AlphaFoldDB" id="A0AAN9B220"/>
<keyword evidence="1" id="KW-0949">S-adenosyl-L-methionine</keyword>
<protein>
    <recommendedName>
        <fullName evidence="3">SAM-dependent MTase RsmB/NOP-type domain-containing protein</fullName>
    </recommendedName>
</protein>
<gene>
    <name evidence="4" type="ORF">V1264_004266</name>
</gene>
<feature type="domain" description="SAM-dependent MTase RsmB/NOP-type" evidence="3">
    <location>
        <begin position="247"/>
        <end position="572"/>
    </location>
</feature>
<name>A0AAN9B220_9CAEN</name>
<dbReference type="InterPro" id="IPR042620">
    <property type="entry name" value="NSUN7"/>
</dbReference>